<dbReference type="EMBL" id="LAZR01017422">
    <property type="protein sequence ID" value="KKM00490.1"/>
    <property type="molecule type" value="Genomic_DNA"/>
</dbReference>
<protein>
    <submittedName>
        <fullName evidence="1">Uncharacterized protein</fullName>
    </submittedName>
</protein>
<organism evidence="1">
    <name type="scientific">marine sediment metagenome</name>
    <dbReference type="NCBI Taxonomy" id="412755"/>
    <lineage>
        <taxon>unclassified sequences</taxon>
        <taxon>metagenomes</taxon>
        <taxon>ecological metagenomes</taxon>
    </lineage>
</organism>
<dbReference type="AlphaFoldDB" id="A0A0F9GNP4"/>
<comment type="caution">
    <text evidence="1">The sequence shown here is derived from an EMBL/GenBank/DDBJ whole genome shotgun (WGS) entry which is preliminary data.</text>
</comment>
<proteinExistence type="predicted"/>
<accession>A0A0F9GNP4</accession>
<reference evidence="1" key="1">
    <citation type="journal article" date="2015" name="Nature">
        <title>Complex archaea that bridge the gap between prokaryotes and eukaryotes.</title>
        <authorList>
            <person name="Spang A."/>
            <person name="Saw J.H."/>
            <person name="Jorgensen S.L."/>
            <person name="Zaremba-Niedzwiedzka K."/>
            <person name="Martijn J."/>
            <person name="Lind A.E."/>
            <person name="van Eijk R."/>
            <person name="Schleper C."/>
            <person name="Guy L."/>
            <person name="Ettema T.J."/>
        </authorList>
    </citation>
    <scope>NUCLEOTIDE SEQUENCE</scope>
</reference>
<gene>
    <name evidence="1" type="ORF">LCGC14_1803940</name>
</gene>
<sequence length="90" mass="10402">MNTLSLDGKYEKHICEQLLTIARVIYVAETDTGLPTAAEVMKTKKNATIEEIRFQIQEVLDFLSVNTKYMLLDREALIREKKELKRKGKS</sequence>
<evidence type="ECO:0000313" key="1">
    <source>
        <dbReference type="EMBL" id="KKM00490.1"/>
    </source>
</evidence>
<name>A0A0F9GNP4_9ZZZZ</name>